<evidence type="ECO:0000256" key="3">
    <source>
        <dbReference type="ARBA" id="ARBA00022448"/>
    </source>
</evidence>
<feature type="transmembrane region" description="Helical" evidence="8">
    <location>
        <begin position="51"/>
        <end position="68"/>
    </location>
</feature>
<feature type="transmembrane region" description="Helical" evidence="8">
    <location>
        <begin position="141"/>
        <end position="162"/>
    </location>
</feature>
<keyword evidence="4" id="KW-1003">Cell membrane</keyword>
<protein>
    <recommendedName>
        <fullName evidence="11">Permease</fullName>
    </recommendedName>
</protein>
<dbReference type="InterPro" id="IPR004776">
    <property type="entry name" value="Mem_transp_PIN-like"/>
</dbReference>
<gene>
    <name evidence="9" type="ordered locus">RT0360</name>
</gene>
<evidence type="ECO:0000256" key="4">
    <source>
        <dbReference type="ARBA" id="ARBA00022475"/>
    </source>
</evidence>
<dbReference type="EMBL" id="AE017197">
    <property type="protein sequence ID" value="AAU03839.1"/>
    <property type="molecule type" value="Genomic_DNA"/>
</dbReference>
<evidence type="ECO:0000256" key="8">
    <source>
        <dbReference type="SAM" id="Phobius"/>
    </source>
</evidence>
<dbReference type="GO" id="GO:0005886">
    <property type="term" value="C:plasma membrane"/>
    <property type="evidence" value="ECO:0007669"/>
    <property type="project" value="UniProtKB-SubCell"/>
</dbReference>
<evidence type="ECO:0008006" key="11">
    <source>
        <dbReference type="Google" id="ProtNLM"/>
    </source>
</evidence>
<feature type="transmembrane region" description="Helical" evidence="8">
    <location>
        <begin position="216"/>
        <end position="234"/>
    </location>
</feature>
<keyword evidence="5 8" id="KW-0812">Transmembrane</keyword>
<proteinExistence type="inferred from homology"/>
<evidence type="ECO:0000313" key="9">
    <source>
        <dbReference type="EMBL" id="AAU03839.1"/>
    </source>
</evidence>
<keyword evidence="6 8" id="KW-1133">Transmembrane helix</keyword>
<dbReference type="InterPro" id="IPR038770">
    <property type="entry name" value="Na+/solute_symporter_sf"/>
</dbReference>
<organism evidence="9 10">
    <name type="scientific">Rickettsia typhi (strain ATCC VR-144 / Wilmington)</name>
    <dbReference type="NCBI Taxonomy" id="257363"/>
    <lineage>
        <taxon>Bacteria</taxon>
        <taxon>Pseudomonadati</taxon>
        <taxon>Pseudomonadota</taxon>
        <taxon>Alphaproteobacteria</taxon>
        <taxon>Rickettsiales</taxon>
        <taxon>Rickettsiaceae</taxon>
        <taxon>Rickettsieae</taxon>
        <taxon>Rickettsia</taxon>
        <taxon>typhus group</taxon>
    </lineage>
</organism>
<feature type="transmembrane region" description="Helical" evidence="8">
    <location>
        <begin position="301"/>
        <end position="322"/>
    </location>
</feature>
<comment type="subcellular location">
    <subcellularLocation>
        <location evidence="1">Cell membrane</location>
        <topology evidence="1">Multi-pass membrane protein</topology>
    </subcellularLocation>
</comment>
<dbReference type="GO" id="GO:0055085">
    <property type="term" value="P:transmembrane transport"/>
    <property type="evidence" value="ECO:0007669"/>
    <property type="project" value="InterPro"/>
</dbReference>
<feature type="transmembrane region" description="Helical" evidence="8">
    <location>
        <begin position="20"/>
        <end position="39"/>
    </location>
</feature>
<dbReference type="PANTHER" id="PTHR36838:SF4">
    <property type="entry name" value="AUXIN EFFLUX CARRIER FAMILY PROTEIN"/>
    <property type="match status" value="1"/>
</dbReference>
<feature type="transmembrane region" description="Helical" evidence="8">
    <location>
        <begin position="246"/>
        <end position="266"/>
    </location>
</feature>
<accession>Q68X03</accession>
<evidence type="ECO:0000313" key="10">
    <source>
        <dbReference type="Proteomes" id="UP000000604"/>
    </source>
</evidence>
<name>Q68X03_RICTY</name>
<evidence type="ECO:0000256" key="7">
    <source>
        <dbReference type="ARBA" id="ARBA00023136"/>
    </source>
</evidence>
<evidence type="ECO:0000256" key="1">
    <source>
        <dbReference type="ARBA" id="ARBA00004651"/>
    </source>
</evidence>
<feature type="transmembrane region" description="Helical" evidence="8">
    <location>
        <begin position="74"/>
        <end position="96"/>
    </location>
</feature>
<dbReference type="Gene3D" id="1.20.1530.20">
    <property type="match status" value="1"/>
</dbReference>
<keyword evidence="7 8" id="KW-0472">Membrane</keyword>
<dbReference type="Pfam" id="PF03547">
    <property type="entry name" value="Mem_trans"/>
    <property type="match status" value="1"/>
</dbReference>
<feature type="transmembrane region" description="Helical" evidence="8">
    <location>
        <begin position="174"/>
        <end position="196"/>
    </location>
</feature>
<dbReference type="HOGENOM" id="CLU_056175_3_1_5"/>
<evidence type="ECO:0000256" key="5">
    <source>
        <dbReference type="ARBA" id="ARBA00022692"/>
    </source>
</evidence>
<reference evidence="9 10" key="1">
    <citation type="journal article" date="2004" name="J. Bacteriol.">
        <title>Complete genome sequence of Rickettsia typhi and comparison with sequences of other Rickettsiae.</title>
        <authorList>
            <person name="McLeod M.P."/>
            <person name="Qin X."/>
            <person name="Karpathy S.E."/>
            <person name="Gioia J."/>
            <person name="Highlander S.K."/>
            <person name="Fox G.E."/>
            <person name="McNeill T.Z."/>
            <person name="Jiang H."/>
            <person name="Muzny D."/>
            <person name="Jacob L.S."/>
            <person name="Hawes A.C."/>
            <person name="Sodergren E."/>
            <person name="Gill R."/>
            <person name="Hume J."/>
            <person name="Morgan M."/>
            <person name="Fan G."/>
            <person name="Amin A.G."/>
            <person name="Gibbs R.A."/>
            <person name="Hong C."/>
            <person name="Yu X.-J."/>
            <person name="Walker D.H."/>
            <person name="Weinstock G.M."/>
        </authorList>
    </citation>
    <scope>NUCLEOTIDE SEQUENCE [LARGE SCALE GENOMIC DNA]</scope>
    <source>
        <strain evidence="10">ATCC VR-144 / Wilmington</strain>
    </source>
</reference>
<comment type="similarity">
    <text evidence="2">Belongs to the auxin efflux carrier (TC 2.A.69) family.</text>
</comment>
<dbReference type="KEGG" id="rty:RT0360"/>
<evidence type="ECO:0000256" key="2">
    <source>
        <dbReference type="ARBA" id="ARBA00010145"/>
    </source>
</evidence>
<dbReference type="AlphaFoldDB" id="Q68X03"/>
<evidence type="ECO:0000256" key="6">
    <source>
        <dbReference type="ARBA" id="ARBA00022989"/>
    </source>
</evidence>
<dbReference type="eggNOG" id="COG0679">
    <property type="taxonomic scope" value="Bacteria"/>
</dbReference>
<keyword evidence="3" id="KW-0813">Transport</keyword>
<dbReference type="PANTHER" id="PTHR36838">
    <property type="entry name" value="AUXIN EFFLUX CARRIER FAMILY PROTEIN"/>
    <property type="match status" value="1"/>
</dbReference>
<dbReference type="Proteomes" id="UP000000604">
    <property type="component" value="Chromosome"/>
</dbReference>
<sequence>MNYGFTVKAINKHMNEIFCSTLPIFLITLLGSIIKNKWLTSEEVWRGIEKLSYFILFPAMLFNYVSTADLSVTSIIKLVVALIISTILVSLGLIIYQKKCNIDKVQFTSIFQGSIRYNSYIFFGVSSPLLGPSGLSIVAVISSYMIIFTNILSAMIFAYYIPNKSVTNTIRTSFILMMKLIVRNPLIIASLVGFIFNYSNLELYLGLKKTLDSLSNAALAIGMLNVGAGLNFTIRQELLHNVVLTSFIKLVAFPLVSVIVLWLMSIEGINRSVGILYSCLPCASTAYVLSRQLDGDPDSMASIITFTTFFSVITISIIMYLMG</sequence>